<sequence>MSSSEEIEPLGWDLGAKKRSKRSKRDEAGEDLEAIESDKGSKEDSVKVVSHETPSEDEEKSFVRATASKRRTTHRGRQLVADPFFPTLPTRQFPSRVKEPLLLRFRLYYEIPFLYKIREPIDGEQAYDAATTKMCLYEQTFKSSLKFPINPITVEILKYYHIALAQLALNGSSYLHYQFRHSGTPAIRRSISLPVTRYILFDA</sequence>
<evidence type="ECO:0000256" key="1">
    <source>
        <dbReference type="SAM" id="MobiDB-lite"/>
    </source>
</evidence>
<name>A0A9Q0JZ19_9MAGN</name>
<comment type="caution">
    <text evidence="2">The sequence shown here is derived from an EMBL/GenBank/DDBJ whole genome shotgun (WGS) entry which is preliminary data.</text>
</comment>
<proteinExistence type="predicted"/>
<evidence type="ECO:0000313" key="2">
    <source>
        <dbReference type="EMBL" id="KAJ4955880.1"/>
    </source>
</evidence>
<evidence type="ECO:0000313" key="3">
    <source>
        <dbReference type="Proteomes" id="UP001141806"/>
    </source>
</evidence>
<reference evidence="2" key="1">
    <citation type="journal article" date="2023" name="Plant J.">
        <title>The genome of the king protea, Protea cynaroides.</title>
        <authorList>
            <person name="Chang J."/>
            <person name="Duong T.A."/>
            <person name="Schoeman C."/>
            <person name="Ma X."/>
            <person name="Roodt D."/>
            <person name="Barker N."/>
            <person name="Li Z."/>
            <person name="Van de Peer Y."/>
            <person name="Mizrachi E."/>
        </authorList>
    </citation>
    <scope>NUCLEOTIDE SEQUENCE</scope>
    <source>
        <tissue evidence="2">Young leaves</tissue>
    </source>
</reference>
<feature type="region of interest" description="Disordered" evidence="1">
    <location>
        <begin position="1"/>
        <end position="63"/>
    </location>
</feature>
<accession>A0A9Q0JZ19</accession>
<dbReference type="Proteomes" id="UP001141806">
    <property type="component" value="Unassembled WGS sequence"/>
</dbReference>
<protein>
    <submittedName>
        <fullName evidence="2">Uncharacterized protein</fullName>
    </submittedName>
</protein>
<organism evidence="2 3">
    <name type="scientific">Protea cynaroides</name>
    <dbReference type="NCBI Taxonomy" id="273540"/>
    <lineage>
        <taxon>Eukaryota</taxon>
        <taxon>Viridiplantae</taxon>
        <taxon>Streptophyta</taxon>
        <taxon>Embryophyta</taxon>
        <taxon>Tracheophyta</taxon>
        <taxon>Spermatophyta</taxon>
        <taxon>Magnoliopsida</taxon>
        <taxon>Proteales</taxon>
        <taxon>Proteaceae</taxon>
        <taxon>Protea</taxon>
    </lineage>
</organism>
<dbReference type="AlphaFoldDB" id="A0A9Q0JZ19"/>
<feature type="compositionally biased region" description="Basic and acidic residues" evidence="1">
    <location>
        <begin position="36"/>
        <end position="54"/>
    </location>
</feature>
<gene>
    <name evidence="2" type="ORF">NE237_012663</name>
</gene>
<dbReference type="EMBL" id="JAMYWD010000011">
    <property type="protein sequence ID" value="KAJ4955880.1"/>
    <property type="molecule type" value="Genomic_DNA"/>
</dbReference>
<keyword evidence="3" id="KW-1185">Reference proteome</keyword>